<organism evidence="2 3">
    <name type="scientific">Streptomyces finlayi</name>
    <dbReference type="NCBI Taxonomy" id="67296"/>
    <lineage>
        <taxon>Bacteria</taxon>
        <taxon>Bacillati</taxon>
        <taxon>Actinomycetota</taxon>
        <taxon>Actinomycetes</taxon>
        <taxon>Kitasatosporales</taxon>
        <taxon>Streptomycetaceae</taxon>
        <taxon>Streptomyces</taxon>
    </lineage>
</organism>
<dbReference type="Proteomes" id="UP000638353">
    <property type="component" value="Unassembled WGS sequence"/>
</dbReference>
<feature type="domain" description="SPOR" evidence="1">
    <location>
        <begin position="12"/>
        <end position="45"/>
    </location>
</feature>
<dbReference type="InterPro" id="IPR036680">
    <property type="entry name" value="SPOR-like_sf"/>
</dbReference>
<protein>
    <recommendedName>
        <fullName evidence="1">SPOR domain-containing protein</fullName>
    </recommendedName>
</protein>
<evidence type="ECO:0000313" key="3">
    <source>
        <dbReference type="Proteomes" id="UP000638353"/>
    </source>
</evidence>
<reference evidence="2" key="2">
    <citation type="submission" date="2020-09" db="EMBL/GenBank/DDBJ databases">
        <authorList>
            <person name="Sun Q."/>
            <person name="Ohkuma M."/>
        </authorList>
    </citation>
    <scope>NUCLEOTIDE SEQUENCE</scope>
    <source>
        <strain evidence="2">JCM 4637</strain>
    </source>
</reference>
<evidence type="ECO:0000259" key="1">
    <source>
        <dbReference type="Pfam" id="PF05036"/>
    </source>
</evidence>
<name>A0A918WSB4_9ACTN</name>
<dbReference type="RefSeq" id="WP_189820762.1">
    <property type="nucleotide sequence ID" value="NZ_BMVC01000001.1"/>
</dbReference>
<dbReference type="EMBL" id="BMVC01000001">
    <property type="protein sequence ID" value="GHC77686.1"/>
    <property type="molecule type" value="Genomic_DNA"/>
</dbReference>
<gene>
    <name evidence="2" type="ORF">GCM10010334_02340</name>
</gene>
<dbReference type="Gene3D" id="3.30.70.1070">
    <property type="entry name" value="Sporulation related repeat"/>
    <property type="match status" value="1"/>
</dbReference>
<sequence>MNDGGDRLPWLVVRQDDNGNRYRVGAYATRAEAEQKADQLDAHGHKQLYLIEQAAAKQQ</sequence>
<dbReference type="AlphaFoldDB" id="A0A918WSB4"/>
<dbReference type="InterPro" id="IPR007730">
    <property type="entry name" value="SPOR-like_dom"/>
</dbReference>
<evidence type="ECO:0000313" key="2">
    <source>
        <dbReference type="EMBL" id="GHC77686.1"/>
    </source>
</evidence>
<dbReference type="Pfam" id="PF05036">
    <property type="entry name" value="SPOR"/>
    <property type="match status" value="1"/>
</dbReference>
<dbReference type="GO" id="GO:0042834">
    <property type="term" value="F:peptidoglycan binding"/>
    <property type="evidence" value="ECO:0007669"/>
    <property type="project" value="InterPro"/>
</dbReference>
<accession>A0A918WSB4</accession>
<comment type="caution">
    <text evidence="2">The sequence shown here is derived from an EMBL/GenBank/DDBJ whole genome shotgun (WGS) entry which is preliminary data.</text>
</comment>
<reference evidence="2" key="1">
    <citation type="journal article" date="2014" name="Int. J. Syst. Evol. Microbiol.">
        <title>Complete genome sequence of Corynebacterium casei LMG S-19264T (=DSM 44701T), isolated from a smear-ripened cheese.</title>
        <authorList>
            <consortium name="US DOE Joint Genome Institute (JGI-PGF)"/>
            <person name="Walter F."/>
            <person name="Albersmeier A."/>
            <person name="Kalinowski J."/>
            <person name="Ruckert C."/>
        </authorList>
    </citation>
    <scope>NUCLEOTIDE SEQUENCE</scope>
    <source>
        <strain evidence="2">JCM 4637</strain>
    </source>
</reference>
<proteinExistence type="predicted"/>
<dbReference type="SUPFAM" id="SSF110997">
    <property type="entry name" value="Sporulation related repeat"/>
    <property type="match status" value="1"/>
</dbReference>